<dbReference type="SMART" id="SM00482">
    <property type="entry name" value="POLAc"/>
    <property type="match status" value="1"/>
</dbReference>
<dbReference type="Proteomes" id="UP000327497">
    <property type="component" value="Segment"/>
</dbReference>
<keyword evidence="4" id="KW-0808">Transferase</keyword>
<dbReference type="GO" id="GO:0003677">
    <property type="term" value="F:DNA binding"/>
    <property type="evidence" value="ECO:0007669"/>
    <property type="project" value="UniProtKB-KW"/>
</dbReference>
<accession>A0A5J5ZZB9</accession>
<dbReference type="Gene3D" id="1.10.150.20">
    <property type="entry name" value="5' to 3' exonuclease, C-terminal subdomain"/>
    <property type="match status" value="1"/>
</dbReference>
<dbReference type="EC" id="2.7.7.7" evidence="2"/>
<dbReference type="SUPFAM" id="SSF53098">
    <property type="entry name" value="Ribonuclease H-like"/>
    <property type="match status" value="1"/>
</dbReference>
<dbReference type="GO" id="GO:0006261">
    <property type="term" value="P:DNA-templated DNA replication"/>
    <property type="evidence" value="ECO:0007669"/>
    <property type="project" value="InterPro"/>
</dbReference>
<evidence type="ECO:0000259" key="11">
    <source>
        <dbReference type="SMART" id="SM00482"/>
    </source>
</evidence>
<evidence type="ECO:0000256" key="7">
    <source>
        <dbReference type="ARBA" id="ARBA00022932"/>
    </source>
</evidence>
<sequence length="854" mass="97834">MSLQFYPSMHPKGERLSGVGRFWVVDTEAVGLLRDLRYNDPSSVHTIVLRDAFTDECFVFFDPYEKRNSERVQLDQEGCQDGYLIDALYAMMESEALVFQNGVGYDAFLLEYVWPKVWHFNYLERRGKGRDKVNYFPMKLMDSMILSQLTNPDRKPPHQAYAMGMGSVGPHSIAAHGIRIGRYKPDNEDWSHLTDHMIHRCVEDTAIGRDMFFWLMHGDWADHVRRGANPITKFGISSALRMETQVAMSITRQAIRGFRLDMKQALADWIQIGEESAVIFDAISPYIPPRSATKPLNNKAITELCNSYSKNLDDDPTWLRQYLYNHMTNSDNPRTGKRATVWKLTTKSGDYTKAVKGDFPEMVGNQYDTKNPLVVGPYSPIVWEDIGLGNLEYIKETVLYPRGWRGVNFSDTDVEFMESEDNPTGEPPKPWSGKIDEASLSAWKARDGDVPEWVENIVNWYVLRSRRSQILNTGDVEYFQEHKEWPKQTNGKRECRGLMARAYSKEHGMEAQTYFEKMGEWPTDMEEEWRVPAAAFSIGTNTFRMRHKYVVNIPSRGLHPLRHLFIAGKGKMILGCDGSGLELRMLAHFMADPTYTEVVLNGDIHSHNQHLAGLALRDTAKTFIYAFLYGSGIANLAKVCGVSELEMERTIAKFKRELPTLTRLIERCEQEANQYGYIQAIDGRWGRVRKTGKKIKIHTVLNVLLQMTGSLAMKYGLGLAETKLQELECALDEDGWPMFVANVHDEIQMEVPEDEVLEMIYELEYTLDGFENEKKAVKAVFDPEEKRVHYDTEGRMWSAAVKLSAKDGIITCMRRFHLAGQVLAESMTKAGELFKFNIPLAGEYKIGHSWHDTH</sequence>
<dbReference type="PANTHER" id="PTHR10133">
    <property type="entry name" value="DNA POLYMERASE I"/>
    <property type="match status" value="1"/>
</dbReference>
<evidence type="ECO:0000256" key="6">
    <source>
        <dbReference type="ARBA" id="ARBA00022705"/>
    </source>
</evidence>
<proteinExistence type="inferred from homology"/>
<dbReference type="PROSITE" id="PS00447">
    <property type="entry name" value="DNA_POLYMERASE_A"/>
    <property type="match status" value="1"/>
</dbReference>
<comment type="similarity">
    <text evidence="1">Belongs to the DNA polymerase type-A family.</text>
</comment>
<dbReference type="InterPro" id="IPR001098">
    <property type="entry name" value="DNA-dir_DNA_pol_A_palm_dom"/>
</dbReference>
<dbReference type="InterPro" id="IPR043502">
    <property type="entry name" value="DNA/RNA_pol_sf"/>
</dbReference>
<dbReference type="GO" id="GO:0006302">
    <property type="term" value="P:double-strand break repair"/>
    <property type="evidence" value="ECO:0007669"/>
    <property type="project" value="TreeGrafter"/>
</dbReference>
<dbReference type="InterPro" id="IPR019760">
    <property type="entry name" value="DNA-dir_DNA_pol_A_CS"/>
</dbReference>
<dbReference type="Gene3D" id="3.30.70.370">
    <property type="match status" value="2"/>
</dbReference>
<evidence type="ECO:0000256" key="10">
    <source>
        <dbReference type="ARBA" id="ARBA00049244"/>
    </source>
</evidence>
<dbReference type="InterPro" id="IPR012337">
    <property type="entry name" value="RNaseH-like_sf"/>
</dbReference>
<dbReference type="Pfam" id="PF00476">
    <property type="entry name" value="DNA_pol_A"/>
    <property type="match status" value="1"/>
</dbReference>
<name>A0A5J5ZZB9_9CAUD</name>
<keyword evidence="8" id="KW-1194">Viral DNA replication</keyword>
<evidence type="ECO:0000256" key="5">
    <source>
        <dbReference type="ARBA" id="ARBA00022695"/>
    </source>
</evidence>
<evidence type="ECO:0000313" key="12">
    <source>
        <dbReference type="EMBL" id="QBJ01033.1"/>
    </source>
</evidence>
<dbReference type="GO" id="GO:0039693">
    <property type="term" value="P:viral DNA genome replication"/>
    <property type="evidence" value="ECO:0007669"/>
    <property type="project" value="UniProtKB-KW"/>
</dbReference>
<keyword evidence="9" id="KW-0238">DNA-binding</keyword>
<keyword evidence="13" id="KW-1185">Reference proteome</keyword>
<dbReference type="PANTHER" id="PTHR10133:SF27">
    <property type="entry name" value="DNA POLYMERASE NU"/>
    <property type="match status" value="1"/>
</dbReference>
<keyword evidence="7" id="KW-0239">DNA-directed DNA polymerase</keyword>
<dbReference type="GO" id="GO:0003887">
    <property type="term" value="F:DNA-directed DNA polymerase activity"/>
    <property type="evidence" value="ECO:0007669"/>
    <property type="project" value="UniProtKB-KW"/>
</dbReference>
<comment type="catalytic activity">
    <reaction evidence="10">
        <text>DNA(n) + a 2'-deoxyribonucleoside 5'-triphosphate = DNA(n+1) + diphosphate</text>
        <dbReference type="Rhea" id="RHEA:22508"/>
        <dbReference type="Rhea" id="RHEA-COMP:17339"/>
        <dbReference type="Rhea" id="RHEA-COMP:17340"/>
        <dbReference type="ChEBI" id="CHEBI:33019"/>
        <dbReference type="ChEBI" id="CHEBI:61560"/>
        <dbReference type="ChEBI" id="CHEBI:173112"/>
        <dbReference type="EC" id="2.7.7.7"/>
    </reaction>
</comment>
<keyword evidence="6" id="KW-0235">DNA replication</keyword>
<dbReference type="InterPro" id="IPR036397">
    <property type="entry name" value="RNaseH_sf"/>
</dbReference>
<organism evidence="12 13">
    <name type="scientific">Aeromonas phage MJG</name>
    <dbReference type="NCBI Taxonomy" id="2510451"/>
    <lineage>
        <taxon>Viruses</taxon>
        <taxon>Duplodnaviria</taxon>
        <taxon>Heunggongvirae</taxon>
        <taxon>Uroviricota</taxon>
        <taxon>Caudoviricetes</taxon>
        <taxon>Autographivirales</taxon>
        <taxon>Autosignataviridae</taxon>
        <taxon>Colwellvirinae</taxon>
        <taxon>Daolivirus</taxon>
        <taxon>Daolivirus MJG</taxon>
    </lineage>
</organism>
<evidence type="ECO:0000313" key="13">
    <source>
        <dbReference type="Proteomes" id="UP000327497"/>
    </source>
</evidence>
<keyword evidence="5" id="KW-0548">Nucleotidyltransferase</keyword>
<dbReference type="InterPro" id="IPR002298">
    <property type="entry name" value="DNA_polymerase_A"/>
</dbReference>
<evidence type="ECO:0000256" key="1">
    <source>
        <dbReference type="ARBA" id="ARBA00007705"/>
    </source>
</evidence>
<reference evidence="12 13" key="1">
    <citation type="journal article" date="2019" name="Virus Res.">
        <title>Genomic characterization of a novel virulent phage infecting the Aeromonas hydrophila isolated from rainbow trout (Oncorhynchus mykiss).</title>
        <authorList>
            <person name="Cao Y."/>
            <person name="Li S."/>
            <person name="Wang D."/>
            <person name="Zhao J."/>
            <person name="Xu L."/>
            <person name="Liu H."/>
            <person name="Lu T."/>
            <person name="Mou Z."/>
        </authorList>
    </citation>
    <scope>NUCLEOTIDE SEQUENCE [LARGE SCALE GENOMIC DNA]</scope>
</reference>
<evidence type="ECO:0000256" key="9">
    <source>
        <dbReference type="ARBA" id="ARBA00023125"/>
    </source>
</evidence>
<evidence type="ECO:0000256" key="3">
    <source>
        <dbReference type="ARBA" id="ARBA00015749"/>
    </source>
</evidence>
<feature type="domain" description="DNA-directed DNA polymerase family A palm" evidence="11">
    <location>
        <begin position="561"/>
        <end position="755"/>
    </location>
</feature>
<evidence type="ECO:0000256" key="8">
    <source>
        <dbReference type="ARBA" id="ARBA00023109"/>
    </source>
</evidence>
<dbReference type="Gene3D" id="3.30.420.10">
    <property type="entry name" value="Ribonuclease H-like superfamily/Ribonuclease H"/>
    <property type="match status" value="1"/>
</dbReference>
<evidence type="ECO:0000256" key="4">
    <source>
        <dbReference type="ARBA" id="ARBA00022679"/>
    </source>
</evidence>
<dbReference type="EMBL" id="MK455769">
    <property type="protein sequence ID" value="QBJ01033.1"/>
    <property type="molecule type" value="Genomic_DNA"/>
</dbReference>
<protein>
    <recommendedName>
        <fullName evidence="3">DNA polymerase</fullName>
        <ecNumber evidence="2">2.7.7.7</ecNumber>
    </recommendedName>
</protein>
<evidence type="ECO:0000256" key="2">
    <source>
        <dbReference type="ARBA" id="ARBA00012417"/>
    </source>
</evidence>
<dbReference type="SUPFAM" id="SSF56672">
    <property type="entry name" value="DNA/RNA polymerases"/>
    <property type="match status" value="1"/>
</dbReference>